<dbReference type="OrthoDB" id="8437309at2"/>
<gene>
    <name evidence="1" type="ORF">DIT71_13350</name>
</gene>
<evidence type="ECO:0000313" key="2">
    <source>
        <dbReference type="Proteomes" id="UP000253987"/>
    </source>
</evidence>
<dbReference type="InterPro" id="IPR029058">
    <property type="entry name" value="AB_hydrolase_fold"/>
</dbReference>
<reference evidence="1 2" key="2">
    <citation type="submission" date="2018-06" db="EMBL/GenBank/DDBJ databases">
        <title>Marinobactersediminissp. nov, a moderately halophilic bacterium isolated from marine solar saltern.</title>
        <authorList>
            <person name="Zhang Y."/>
        </authorList>
    </citation>
    <scope>NUCLEOTIDE SEQUENCE [LARGE SCALE GENOMIC DNA]</scope>
    <source>
        <strain evidence="1 2">F01</strain>
    </source>
</reference>
<accession>A0A2V3ZH89</accession>
<dbReference type="PROSITE" id="PS51257">
    <property type="entry name" value="PROKAR_LIPOPROTEIN"/>
    <property type="match status" value="1"/>
</dbReference>
<protein>
    <submittedName>
        <fullName evidence="1">Esterase</fullName>
    </submittedName>
</protein>
<proteinExistence type="predicted"/>
<dbReference type="Gene3D" id="3.40.50.1820">
    <property type="entry name" value="alpha/beta hydrolase"/>
    <property type="match status" value="1"/>
</dbReference>
<dbReference type="AlphaFoldDB" id="A0A2V3ZH89"/>
<evidence type="ECO:0000313" key="1">
    <source>
        <dbReference type="EMBL" id="PXX89517.1"/>
    </source>
</evidence>
<comment type="caution">
    <text evidence="1">The sequence shown here is derived from an EMBL/GenBank/DDBJ whole genome shotgun (WGS) entry which is preliminary data.</text>
</comment>
<name>A0A2V3ZH89_9GAMM</name>
<reference evidence="2" key="1">
    <citation type="submission" date="2018-05" db="EMBL/GenBank/DDBJ databases">
        <authorList>
            <person name="Lu D."/>
        </authorList>
    </citation>
    <scope>NUCLEOTIDE SEQUENCE [LARGE SCALE GENOMIC DNA]</scope>
    <source>
        <strain evidence="2">F01</strain>
    </source>
</reference>
<dbReference type="SUPFAM" id="SSF53474">
    <property type="entry name" value="alpha/beta-Hydrolases"/>
    <property type="match status" value="1"/>
</dbReference>
<dbReference type="Proteomes" id="UP000253987">
    <property type="component" value="Unassembled WGS sequence"/>
</dbReference>
<dbReference type="RefSeq" id="WP_114613732.1">
    <property type="nucleotide sequence ID" value="NZ_QFWX01000006.1"/>
</dbReference>
<keyword evidence="2" id="KW-1185">Reference proteome</keyword>
<sequence length="463" mass="51460">MKDRLKGARFALVIAMVVSLSACISHQRYRTESGLCISANPLEECSQHTLQVFESPEAIDEKYHLGFVEFDDQGQLWDRRQLREVIGQVNTLAAHHELLMVVFVHGWKHSAKAGDNNISSFRESLRRLSALESAMSDRTGTSSREVVGIYLGWRGGSVSLPGLKELTFWERKNTAHKVGRGGATELLSRLELVQKTKRAQSLADGKPHRTRFVVVGHSFGGALVFSAMSEILENGFVQTYGPDGVVSDTVGFADLVVLINPAFEAARYSALSDMANERRRYFAGQLPVLAVLTSEDDDATGTAFPMGRWFSTLFETERNAERFNPVLGYSETIDQGSANVTALGHFDPYLTHYLRANDTLADREQASFDLSSEVQAFVQASKGWEADESGSRISFDGAVLERTESSAGRNPYLNVRVDGELIRDHNDIYDPRIASFIRQLILISSQSQNKEDRIDARIKMATP</sequence>
<dbReference type="EMBL" id="QFWX01000006">
    <property type="protein sequence ID" value="PXX89517.1"/>
    <property type="molecule type" value="Genomic_DNA"/>
</dbReference>
<organism evidence="1 2">
    <name type="scientific">Marinobacter vulgaris</name>
    <dbReference type="NCBI Taxonomy" id="1928331"/>
    <lineage>
        <taxon>Bacteria</taxon>
        <taxon>Pseudomonadati</taxon>
        <taxon>Pseudomonadota</taxon>
        <taxon>Gammaproteobacteria</taxon>
        <taxon>Pseudomonadales</taxon>
        <taxon>Marinobacteraceae</taxon>
        <taxon>Marinobacter</taxon>
    </lineage>
</organism>